<accession>A0A386PNE6</accession>
<dbReference type="InterPro" id="IPR002104">
    <property type="entry name" value="Integrase_catalytic"/>
</dbReference>
<dbReference type="PROSITE" id="PS51898">
    <property type="entry name" value="TYR_RECOMBINASE"/>
    <property type="match status" value="1"/>
</dbReference>
<dbReference type="Gene3D" id="1.10.443.10">
    <property type="entry name" value="Intergrase catalytic core"/>
    <property type="match status" value="1"/>
</dbReference>
<evidence type="ECO:0000259" key="2">
    <source>
        <dbReference type="PROSITE" id="PS51898"/>
    </source>
</evidence>
<keyword evidence="1" id="KW-0233">DNA recombination</keyword>
<dbReference type="InterPro" id="IPR013762">
    <property type="entry name" value="Integrase-like_cat_sf"/>
</dbReference>
<dbReference type="RefSeq" id="WP_120104915.1">
    <property type="nucleotide sequence ID" value="NZ_CP028888.1"/>
</dbReference>
<gene>
    <name evidence="3" type="ORF">DB313_05705</name>
</gene>
<dbReference type="AlphaFoldDB" id="A0A386PNE6"/>
<evidence type="ECO:0000256" key="1">
    <source>
        <dbReference type="ARBA" id="ARBA00023172"/>
    </source>
</evidence>
<keyword evidence="4" id="KW-1185">Reference proteome</keyword>
<dbReference type="Proteomes" id="UP000275571">
    <property type="component" value="Plasmid cp33"/>
</dbReference>
<geneLocation type="plasmid" evidence="3 4">
    <name>cp33</name>
</geneLocation>
<sequence>MSRKTLLSTDKKVPNPSNIIYSNLNNPDVFINSLATAYKNKQIDNEYIFTLSNLLNRDTYAKLLNLILDKDNPVLINENNNAGEQKKRAITKYRKKNIRKKTNFYMSITKEQILKILELSYEQDKIMGMFYYLQYMTGSRCSEIANIKMQDIRKVAVDGEYMYRINIHVAKKRGETVIRPVLVSLLDFDKIQDAHREYAQANIKNRISLHNYNYLKRTYLFQKTKYKSLSTDNMGFFLRQIIQKVTRKKHIGKCSHIFRHYRIFLMKNSNVPSYDIKEEFHFSNISMVDRYGKPLIDKKKDYEFMINEKPSFAK</sequence>
<evidence type="ECO:0000313" key="4">
    <source>
        <dbReference type="Proteomes" id="UP000275571"/>
    </source>
</evidence>
<dbReference type="InterPro" id="IPR011010">
    <property type="entry name" value="DNA_brk_join_enz"/>
</dbReference>
<keyword evidence="3" id="KW-0614">Plasmid</keyword>
<dbReference type="GO" id="GO:0015074">
    <property type="term" value="P:DNA integration"/>
    <property type="evidence" value="ECO:0007669"/>
    <property type="project" value="InterPro"/>
</dbReference>
<protein>
    <recommendedName>
        <fullName evidence="2">Tyr recombinase domain-containing protein</fullName>
    </recommendedName>
</protein>
<dbReference type="GO" id="GO:0003677">
    <property type="term" value="F:DNA binding"/>
    <property type="evidence" value="ECO:0007669"/>
    <property type="project" value="InterPro"/>
</dbReference>
<feature type="domain" description="Tyr recombinase" evidence="2">
    <location>
        <begin position="103"/>
        <end position="306"/>
    </location>
</feature>
<dbReference type="EMBL" id="CP028888">
    <property type="protein sequence ID" value="AYE36994.1"/>
    <property type="molecule type" value="Genomic_DNA"/>
</dbReference>
<name>A0A386PNE6_9SPIR</name>
<organism evidence="3 4">
    <name type="scientific">Borrelia turcica IST7</name>
    <dbReference type="NCBI Taxonomy" id="1104446"/>
    <lineage>
        <taxon>Bacteria</taxon>
        <taxon>Pseudomonadati</taxon>
        <taxon>Spirochaetota</taxon>
        <taxon>Spirochaetia</taxon>
        <taxon>Spirochaetales</taxon>
        <taxon>Borreliaceae</taxon>
        <taxon>Borrelia</taxon>
    </lineage>
</organism>
<reference evidence="3 4" key="1">
    <citation type="journal article" date="2018" name="Infect. Genet. Evol.">
        <title>Genome-wide analysis of Borrelia turcica and 'Candidatus Borrelia tachyglossi' shows relapsing fever-like genomes with unique genomic links to Lyme disease Borrelia.</title>
        <authorList>
            <person name="Gofton A.W."/>
            <person name="Margos G."/>
            <person name="Fingerle V."/>
            <person name="Hepner S."/>
            <person name="Loh S.M."/>
            <person name="Ryan U."/>
            <person name="Irwin P."/>
            <person name="Oskam C.L."/>
        </authorList>
    </citation>
    <scope>NUCLEOTIDE SEQUENCE [LARGE SCALE GENOMIC DNA]</scope>
    <source>
        <strain evidence="3 4">IST7</strain>
        <plasmid evidence="3">cp33</plasmid>
    </source>
</reference>
<proteinExistence type="predicted"/>
<evidence type="ECO:0000313" key="3">
    <source>
        <dbReference type="EMBL" id="AYE36994.1"/>
    </source>
</evidence>
<dbReference type="Pfam" id="PF00589">
    <property type="entry name" value="Phage_integrase"/>
    <property type="match status" value="1"/>
</dbReference>
<dbReference type="SUPFAM" id="SSF56349">
    <property type="entry name" value="DNA breaking-rejoining enzymes"/>
    <property type="match status" value="1"/>
</dbReference>
<dbReference type="GO" id="GO:0006310">
    <property type="term" value="P:DNA recombination"/>
    <property type="evidence" value="ECO:0007669"/>
    <property type="project" value="UniProtKB-KW"/>
</dbReference>
<dbReference type="KEGG" id="btur:DB313_05705"/>